<sequence>MQRKNRCYSRSKISEARFRALVRCWSLDLTATNTAQLTGLSVRSVNTIFLAMRRVIAHDCEQHSPFTGQVEVDESFFGPWRVRGKRGRGAGKKTIVFGMLKRGQHVYTQIVPNCKTATLQALIRGHIRLESEILSDCLSSYDGLVDLGYAKHWRIRHSGNHFAEGDNHINGIESFWSFAKRRLAKFNGLAKTTFYLHLKECEFRFNHRHDDLYRATLKLLRSNPL</sequence>
<name>A0ABY3XD62_9GAMM</name>
<organism evidence="2 3">
    <name type="scientific">Lysobacter gummosus</name>
    <dbReference type="NCBI Taxonomy" id="262324"/>
    <lineage>
        <taxon>Bacteria</taxon>
        <taxon>Pseudomonadati</taxon>
        <taxon>Pseudomonadota</taxon>
        <taxon>Gammaproteobacteria</taxon>
        <taxon>Lysobacterales</taxon>
        <taxon>Lysobacteraceae</taxon>
        <taxon>Lysobacter</taxon>
    </lineage>
</organism>
<accession>A0ABY3XD62</accession>
<keyword evidence="3" id="KW-1185">Reference proteome</keyword>
<dbReference type="RefSeq" id="WP_057941417.1">
    <property type="nucleotide sequence ID" value="NZ_CP011131.1"/>
</dbReference>
<proteinExistence type="predicted"/>
<dbReference type="PANTHER" id="PTHR47163:SF2">
    <property type="entry name" value="SI:DKEY-17M8.2"/>
    <property type="match status" value="1"/>
</dbReference>
<gene>
    <name evidence="2" type="ORF">MOV92_02370</name>
</gene>
<evidence type="ECO:0000313" key="3">
    <source>
        <dbReference type="Proteomes" id="UP000829194"/>
    </source>
</evidence>
<dbReference type="EMBL" id="CP093547">
    <property type="protein sequence ID" value="UNP30145.1"/>
    <property type="molecule type" value="Genomic_DNA"/>
</dbReference>
<dbReference type="InterPro" id="IPR024445">
    <property type="entry name" value="Tnp_ISXO2-like"/>
</dbReference>
<dbReference type="InterPro" id="IPR053164">
    <property type="entry name" value="IS1016-like_transposase"/>
</dbReference>
<dbReference type="Pfam" id="PF12762">
    <property type="entry name" value="DDE_Tnp_IS1595"/>
    <property type="match status" value="1"/>
</dbReference>
<dbReference type="PANTHER" id="PTHR47163">
    <property type="entry name" value="DDE_TNP_IS1595 DOMAIN-CONTAINING PROTEIN"/>
    <property type="match status" value="1"/>
</dbReference>
<dbReference type="NCBIfam" id="NF033547">
    <property type="entry name" value="transpos_IS1595"/>
    <property type="match status" value="1"/>
</dbReference>
<evidence type="ECO:0000313" key="2">
    <source>
        <dbReference type="EMBL" id="UNP30145.1"/>
    </source>
</evidence>
<dbReference type="SMART" id="SM01126">
    <property type="entry name" value="DDE_Tnp_IS1595"/>
    <property type="match status" value="1"/>
</dbReference>
<reference evidence="2 3" key="1">
    <citation type="submission" date="2022-03" db="EMBL/GenBank/DDBJ databases">
        <title>Complete genome sequence of Lysobacter capsici VKM B-2533 and Lysobacter gummosus 10.1.1, promising sources of lytic agents.</title>
        <authorList>
            <person name="Tarlachkov S.V."/>
            <person name="Kudryakova I.V."/>
            <person name="Afoshin A.S."/>
            <person name="Leontyevskaya E.A."/>
            <person name="Leontyevskaya N.V."/>
        </authorList>
    </citation>
    <scope>NUCLEOTIDE SEQUENCE [LARGE SCALE GENOMIC DNA]</scope>
    <source>
        <strain evidence="2 3">10.1.1</strain>
    </source>
</reference>
<dbReference type="Proteomes" id="UP000829194">
    <property type="component" value="Chromosome"/>
</dbReference>
<protein>
    <submittedName>
        <fullName evidence="2">IS1595-like element ISLgu1 family transposase</fullName>
    </submittedName>
</protein>
<evidence type="ECO:0000259" key="1">
    <source>
        <dbReference type="SMART" id="SM01126"/>
    </source>
</evidence>
<feature type="domain" description="ISXO2-like transposase" evidence="1">
    <location>
        <begin position="65"/>
        <end position="206"/>
    </location>
</feature>